<dbReference type="AlphaFoldDB" id="A0A1Q9AWP9"/>
<dbReference type="Pfam" id="PF03372">
    <property type="entry name" value="Exo_endo_phos"/>
    <property type="match status" value="1"/>
</dbReference>
<dbReference type="InterPro" id="IPR005135">
    <property type="entry name" value="Endo/exonuclease/phosphatase"/>
</dbReference>
<evidence type="ECO:0000259" key="2">
    <source>
        <dbReference type="Pfam" id="PF03372"/>
    </source>
</evidence>
<feature type="domain" description="Endonuclease/exonuclease/phosphatase" evidence="2">
    <location>
        <begin position="100"/>
        <end position="303"/>
    </location>
</feature>
<keyword evidence="4" id="KW-1185">Reference proteome</keyword>
<dbReference type="EMBL" id="MKIP01000043">
    <property type="protein sequence ID" value="OLP59848.1"/>
    <property type="molecule type" value="Genomic_DNA"/>
</dbReference>
<keyword evidence="1" id="KW-0472">Membrane</keyword>
<reference evidence="3 4" key="1">
    <citation type="submission" date="2016-09" db="EMBL/GenBank/DDBJ databases">
        <title>Rhizobium sp. nov., a novel species isolated from the rice rhizosphere.</title>
        <authorList>
            <person name="Zhao J."/>
            <person name="Zhang X."/>
        </authorList>
    </citation>
    <scope>NUCLEOTIDE SEQUENCE [LARGE SCALE GENOMIC DNA]</scope>
    <source>
        <strain evidence="3 4">1.7048</strain>
    </source>
</reference>
<comment type="caution">
    <text evidence="3">The sequence shown here is derived from an EMBL/GenBank/DDBJ whole genome shotgun (WGS) entry which is preliminary data.</text>
</comment>
<protein>
    <recommendedName>
        <fullName evidence="2">Endonuclease/exonuclease/phosphatase domain-containing protein</fullName>
    </recommendedName>
</protein>
<sequence length="315" mass="34466">MRKTVVIVLNTLAAQIIAVCALRYVTEFFILSFVNSLVTHILLAVCAMLVVTLLIRRQMASVVLLALAMGLTGHSIMVKRAHAISPTIEEVAMKPALRVLSFNMLYENLENSAAISQMILASGADIAIIPEGAPLLFHLPELSAAYPYRFGCGAGTATCDLMVFSKLPLENMTSGTLSDLRKDRLMRAVVEVQGVRVRVVAAHLSKPYFDRYHQDELYTLKAILGNDPGPIIIAGDFNSGSIAPDMQRLLRQMNLKTAPAEPGTWPVALAPYGLGIAIDHIYARPPLIAQRVTRLPDNYGSNHYGLMADFILRKP</sequence>
<dbReference type="Proteomes" id="UP000186364">
    <property type="component" value="Unassembled WGS sequence"/>
</dbReference>
<dbReference type="InterPro" id="IPR036691">
    <property type="entry name" value="Endo/exonu/phosph_ase_sf"/>
</dbReference>
<keyword evidence="1" id="KW-0812">Transmembrane</keyword>
<dbReference type="SUPFAM" id="SSF56219">
    <property type="entry name" value="DNase I-like"/>
    <property type="match status" value="1"/>
</dbReference>
<feature type="transmembrane region" description="Helical" evidence="1">
    <location>
        <begin position="62"/>
        <end position="78"/>
    </location>
</feature>
<dbReference type="Gene3D" id="3.60.10.10">
    <property type="entry name" value="Endonuclease/exonuclease/phosphatase"/>
    <property type="match status" value="1"/>
</dbReference>
<organism evidence="3 4">
    <name type="scientific">Xaviernesmea oryzae</name>
    <dbReference type="NCBI Taxonomy" id="464029"/>
    <lineage>
        <taxon>Bacteria</taxon>
        <taxon>Pseudomonadati</taxon>
        <taxon>Pseudomonadota</taxon>
        <taxon>Alphaproteobacteria</taxon>
        <taxon>Hyphomicrobiales</taxon>
        <taxon>Rhizobiaceae</taxon>
        <taxon>Rhizobium/Agrobacterium group</taxon>
        <taxon>Xaviernesmea</taxon>
    </lineage>
</organism>
<dbReference type="GO" id="GO:0003824">
    <property type="term" value="F:catalytic activity"/>
    <property type="evidence" value="ECO:0007669"/>
    <property type="project" value="InterPro"/>
</dbReference>
<feature type="transmembrane region" description="Helical" evidence="1">
    <location>
        <begin position="28"/>
        <end position="55"/>
    </location>
</feature>
<accession>A0A1Q9AWP9</accession>
<dbReference type="RefSeq" id="WP_075627607.1">
    <property type="nucleotide sequence ID" value="NZ_FOAM01000002.1"/>
</dbReference>
<evidence type="ECO:0000313" key="4">
    <source>
        <dbReference type="Proteomes" id="UP000186364"/>
    </source>
</evidence>
<name>A0A1Q9AWP9_9HYPH</name>
<proteinExistence type="predicted"/>
<evidence type="ECO:0000256" key="1">
    <source>
        <dbReference type="SAM" id="Phobius"/>
    </source>
</evidence>
<gene>
    <name evidence="3" type="ORF">BJF93_09545</name>
</gene>
<keyword evidence="1" id="KW-1133">Transmembrane helix</keyword>
<evidence type="ECO:0000313" key="3">
    <source>
        <dbReference type="EMBL" id="OLP59848.1"/>
    </source>
</evidence>